<comment type="similarity">
    <text evidence="1">Belongs to the LacAB/RpiB family.</text>
</comment>
<name>A0ABM5LMM4_THEM3</name>
<dbReference type="RefSeq" id="WP_013149624.1">
    <property type="nucleotide sequence ID" value="NC_014209.1"/>
</dbReference>
<dbReference type="Gene3D" id="3.40.50.2300">
    <property type="match status" value="1"/>
</dbReference>
<dbReference type="InterPro" id="IPR051812">
    <property type="entry name" value="SPI_LacAB/RpiB"/>
</dbReference>
<reference evidence="6 7" key="1">
    <citation type="submission" date="2010-05" db="EMBL/GenBank/DDBJ databases">
        <title>Complete sequence of Thermoanaerobacter mathranii subsp. mathranii mathranii str. A3.</title>
        <authorList>
            <consortium name="US DOE Joint Genome Institute"/>
            <person name="Lucas S."/>
            <person name="Copeland A."/>
            <person name="Lapidus A."/>
            <person name="Cheng J.-F."/>
            <person name="Bruce D."/>
            <person name="Goodwin L."/>
            <person name="Pitluck S."/>
            <person name="Held B."/>
            <person name="Detter J.C."/>
            <person name="Han C."/>
            <person name="Tapia R."/>
            <person name="Land M."/>
            <person name="Hauser L."/>
            <person name="Kyrpides N."/>
            <person name="Mikhailova N."/>
            <person name="Zhou J."/>
            <person name="Hemme C."/>
            <person name="Woyke T."/>
        </authorList>
    </citation>
    <scope>NUCLEOTIDE SEQUENCE [LARGE SCALE GENOMIC DNA]</scope>
    <source>
        <strain evidence="6 7">A3</strain>
    </source>
</reference>
<keyword evidence="3" id="KW-0378">Hydrolase</keyword>
<dbReference type="InterPro" id="IPR003500">
    <property type="entry name" value="RpiB_LacA_LacB"/>
</dbReference>
<accession>A0ABM5LMM4</accession>
<dbReference type="Gene3D" id="3.40.1400.10">
    <property type="entry name" value="Sugar-phosphate isomerase, RpiB/LacA/LacB"/>
    <property type="match status" value="1"/>
</dbReference>
<keyword evidence="4 6" id="KW-0413">Isomerase</keyword>
<gene>
    <name evidence="6" type="ordered locus">Tmath_0186</name>
</gene>
<dbReference type="NCBIfam" id="NF004051">
    <property type="entry name" value="PRK05571.1"/>
    <property type="match status" value="1"/>
</dbReference>
<dbReference type="PRINTS" id="PR00719">
    <property type="entry name" value="LMWPTPASE"/>
</dbReference>
<dbReference type="PANTHER" id="PTHR43732">
    <property type="entry name" value="RIBOSE 5-PHOSPHATE ISOMERASE-RELATED"/>
    <property type="match status" value="1"/>
</dbReference>
<evidence type="ECO:0000256" key="2">
    <source>
        <dbReference type="ARBA" id="ARBA00011063"/>
    </source>
</evidence>
<dbReference type="InterPro" id="IPR036196">
    <property type="entry name" value="Ptyr_pPase_sf"/>
</dbReference>
<dbReference type="Proteomes" id="UP000002064">
    <property type="component" value="Chromosome"/>
</dbReference>
<dbReference type="CDD" id="cd16344">
    <property type="entry name" value="LMWPAP"/>
    <property type="match status" value="1"/>
</dbReference>
<evidence type="ECO:0000256" key="4">
    <source>
        <dbReference type="ARBA" id="ARBA00023235"/>
    </source>
</evidence>
<sequence>MKVLFVCTGNTCRSPMAEGLFNAKAKTLGKDFEAQSAGVFASEGFPASQQAIEVLKRDYNIDISKHRSKNLRRQDLEEANLILTMSNSHKQSILVQYPEYSYKVFTLKEYVGLEGEVEDPYGMPMEVYRQTARELEDLISKVITKISEEREDKKVIALGADHGGYDLKEAIKKYLDEKGIAYKDFGTVSTDSVDYTDYALKVAEAVASGEYSEGILVCGTGIGMCIAANKVPGIRAAHVEDVFSAKAAKEHNNANILCLGGRITGPGLAVMMVDEWLKATFQGGRHQRRIDKIAEIEKKYSK</sequence>
<evidence type="ECO:0000256" key="1">
    <source>
        <dbReference type="ARBA" id="ARBA00008754"/>
    </source>
</evidence>
<evidence type="ECO:0000256" key="3">
    <source>
        <dbReference type="ARBA" id="ARBA00022801"/>
    </source>
</evidence>
<dbReference type="Pfam" id="PF01451">
    <property type="entry name" value="LMWPc"/>
    <property type="match status" value="1"/>
</dbReference>
<dbReference type="PANTHER" id="PTHR43732:SF1">
    <property type="entry name" value="RIBOSE 5-PHOSPHATE ISOMERASE"/>
    <property type="match status" value="1"/>
</dbReference>
<keyword evidence="7" id="KW-1185">Reference proteome</keyword>
<organism evidence="6 7">
    <name type="scientific">Thermoanaerobacter mathranii subsp. mathranii (strain DSM 11426 / CCUG 53645 / CIP 108742 / A3)</name>
    <dbReference type="NCBI Taxonomy" id="583358"/>
    <lineage>
        <taxon>Bacteria</taxon>
        <taxon>Bacillati</taxon>
        <taxon>Bacillota</taxon>
        <taxon>Clostridia</taxon>
        <taxon>Thermoanaerobacterales</taxon>
        <taxon>Thermoanaerobacteraceae</taxon>
        <taxon>Thermoanaerobacter</taxon>
    </lineage>
</organism>
<dbReference type="Pfam" id="PF02502">
    <property type="entry name" value="LacAB_rpiB"/>
    <property type="match status" value="1"/>
</dbReference>
<evidence type="ECO:0000259" key="5">
    <source>
        <dbReference type="SMART" id="SM00226"/>
    </source>
</evidence>
<evidence type="ECO:0000313" key="7">
    <source>
        <dbReference type="Proteomes" id="UP000002064"/>
    </source>
</evidence>
<dbReference type="GO" id="GO:0016853">
    <property type="term" value="F:isomerase activity"/>
    <property type="evidence" value="ECO:0007669"/>
    <property type="project" value="UniProtKB-KW"/>
</dbReference>
<dbReference type="NCBIfam" id="TIGR00689">
    <property type="entry name" value="rpiB_lacA_lacB"/>
    <property type="match status" value="1"/>
</dbReference>
<comment type="similarity">
    <text evidence="2">Belongs to the low molecular weight phosphotyrosine protein phosphatase family.</text>
</comment>
<evidence type="ECO:0000313" key="6">
    <source>
        <dbReference type="EMBL" id="ADH59970.1"/>
    </source>
</evidence>
<dbReference type="SUPFAM" id="SSF89623">
    <property type="entry name" value="Ribose/Galactose isomerase RpiB/AlsB"/>
    <property type="match status" value="1"/>
</dbReference>
<proteinExistence type="inferred from homology"/>
<dbReference type="InterPro" id="IPR004785">
    <property type="entry name" value="RpiB"/>
</dbReference>
<dbReference type="SUPFAM" id="SSF52788">
    <property type="entry name" value="Phosphotyrosine protein phosphatases I"/>
    <property type="match status" value="1"/>
</dbReference>
<dbReference type="InterPro" id="IPR023485">
    <property type="entry name" value="Ptyr_pPase"/>
</dbReference>
<protein>
    <submittedName>
        <fullName evidence="6">Sugar-phosphate isomerase, RpiB/LacA/LacB family</fullName>
    </submittedName>
</protein>
<feature type="domain" description="Phosphotyrosine protein phosphatase I" evidence="5">
    <location>
        <begin position="1"/>
        <end position="145"/>
    </location>
</feature>
<dbReference type="InterPro" id="IPR017867">
    <property type="entry name" value="Tyr_phospatase_low_mol_wt"/>
</dbReference>
<dbReference type="SMART" id="SM00226">
    <property type="entry name" value="LMWPc"/>
    <property type="match status" value="1"/>
</dbReference>
<dbReference type="EMBL" id="CP002032">
    <property type="protein sequence ID" value="ADH59970.1"/>
    <property type="molecule type" value="Genomic_DNA"/>
</dbReference>
<dbReference type="NCBIfam" id="TIGR01120">
    <property type="entry name" value="rpiB"/>
    <property type="match status" value="1"/>
</dbReference>
<dbReference type="InterPro" id="IPR036569">
    <property type="entry name" value="RpiB_LacA_LacB_sf"/>
</dbReference>